<organism evidence="1">
    <name type="scientific">Arundo donax</name>
    <name type="common">Giant reed</name>
    <name type="synonym">Donax arundinaceus</name>
    <dbReference type="NCBI Taxonomy" id="35708"/>
    <lineage>
        <taxon>Eukaryota</taxon>
        <taxon>Viridiplantae</taxon>
        <taxon>Streptophyta</taxon>
        <taxon>Embryophyta</taxon>
        <taxon>Tracheophyta</taxon>
        <taxon>Spermatophyta</taxon>
        <taxon>Magnoliopsida</taxon>
        <taxon>Liliopsida</taxon>
        <taxon>Poales</taxon>
        <taxon>Poaceae</taxon>
        <taxon>PACMAD clade</taxon>
        <taxon>Arundinoideae</taxon>
        <taxon>Arundineae</taxon>
        <taxon>Arundo</taxon>
    </lineage>
</organism>
<dbReference type="AlphaFoldDB" id="A0A0A9F3N5"/>
<dbReference type="EMBL" id="GBRH01192067">
    <property type="protein sequence ID" value="JAE05829.1"/>
    <property type="molecule type" value="Transcribed_RNA"/>
</dbReference>
<reference evidence="1" key="2">
    <citation type="journal article" date="2015" name="Data Brief">
        <title>Shoot transcriptome of the giant reed, Arundo donax.</title>
        <authorList>
            <person name="Barrero R.A."/>
            <person name="Guerrero F.D."/>
            <person name="Moolhuijzen P."/>
            <person name="Goolsby J.A."/>
            <person name="Tidwell J."/>
            <person name="Bellgard S.E."/>
            <person name="Bellgard M.I."/>
        </authorList>
    </citation>
    <scope>NUCLEOTIDE SEQUENCE</scope>
    <source>
        <tissue evidence="1">Shoot tissue taken approximately 20 cm above the soil surface</tissue>
    </source>
</reference>
<sequence length="31" mass="3571">MKYSLKEENSLIAFRIYSAVASDWTLKSTSM</sequence>
<reference evidence="1" key="1">
    <citation type="submission" date="2014-09" db="EMBL/GenBank/DDBJ databases">
        <authorList>
            <person name="Magalhaes I.L.F."/>
            <person name="Oliveira U."/>
            <person name="Santos F.R."/>
            <person name="Vidigal T.H.D.A."/>
            <person name="Brescovit A.D."/>
            <person name="Santos A.J."/>
        </authorList>
    </citation>
    <scope>NUCLEOTIDE SEQUENCE</scope>
    <source>
        <tissue evidence="1">Shoot tissue taken approximately 20 cm above the soil surface</tissue>
    </source>
</reference>
<evidence type="ECO:0000313" key="1">
    <source>
        <dbReference type="EMBL" id="JAE05829.1"/>
    </source>
</evidence>
<proteinExistence type="predicted"/>
<protein>
    <submittedName>
        <fullName evidence="1">Uncharacterized protein</fullName>
    </submittedName>
</protein>
<name>A0A0A9F3N5_ARUDO</name>
<accession>A0A0A9F3N5</accession>